<comment type="caution">
    <text evidence="12">The sequence shown here is derived from an EMBL/GenBank/DDBJ whole genome shotgun (WGS) entry which is preliminary data.</text>
</comment>
<dbReference type="InterPro" id="IPR048584">
    <property type="entry name" value="Ribosomal_uS5m_N"/>
</dbReference>
<dbReference type="InParanoid" id="A0A482XGR8"/>
<dbReference type="PANTHER" id="PTHR48277">
    <property type="entry name" value="MITOCHONDRIAL RIBOSOMAL PROTEIN S5"/>
    <property type="match status" value="1"/>
</dbReference>
<proteinExistence type="inferred from homology"/>
<dbReference type="SUPFAM" id="SSF54211">
    <property type="entry name" value="Ribosomal protein S5 domain 2-like"/>
    <property type="match status" value="1"/>
</dbReference>
<dbReference type="OrthoDB" id="309483at2759"/>
<dbReference type="FunFam" id="3.30.160.20:FF:000022">
    <property type="entry name" value="28S ribosomal protein S5, mitochondrial"/>
    <property type="match status" value="1"/>
</dbReference>
<keyword evidence="13" id="KW-1185">Reference proteome</keyword>
<dbReference type="InterPro" id="IPR014721">
    <property type="entry name" value="Ribsml_uS5_D2-typ_fold_subgr"/>
</dbReference>
<evidence type="ECO:0000259" key="11">
    <source>
        <dbReference type="PROSITE" id="PS50881"/>
    </source>
</evidence>
<dbReference type="SUPFAM" id="SSF54768">
    <property type="entry name" value="dsRNA-binding domain-like"/>
    <property type="match status" value="1"/>
</dbReference>
<dbReference type="GO" id="GO:0003735">
    <property type="term" value="F:structural constituent of ribosome"/>
    <property type="evidence" value="ECO:0007669"/>
    <property type="project" value="UniProtKB-UniRule"/>
</dbReference>
<evidence type="ECO:0000256" key="1">
    <source>
        <dbReference type="ARBA" id="ARBA00004173"/>
    </source>
</evidence>
<evidence type="ECO:0000313" key="12">
    <source>
        <dbReference type="EMBL" id="RZF45003.1"/>
    </source>
</evidence>
<keyword evidence="3 9" id="KW-0689">Ribosomal protein</keyword>
<evidence type="ECO:0000256" key="3">
    <source>
        <dbReference type="ARBA" id="ARBA00022980"/>
    </source>
</evidence>
<dbReference type="PANTHER" id="PTHR48277:SF1">
    <property type="entry name" value="MITOCHONDRIAL RIBOSOMAL PROTEIN S5"/>
    <property type="match status" value="1"/>
</dbReference>
<evidence type="ECO:0000313" key="13">
    <source>
        <dbReference type="Proteomes" id="UP000291343"/>
    </source>
</evidence>
<dbReference type="GO" id="GO:0003723">
    <property type="term" value="F:RNA binding"/>
    <property type="evidence" value="ECO:0007669"/>
    <property type="project" value="InterPro"/>
</dbReference>
<dbReference type="Proteomes" id="UP000291343">
    <property type="component" value="Unassembled WGS sequence"/>
</dbReference>
<keyword evidence="5 9" id="KW-0687">Ribonucleoprotein</keyword>
<evidence type="ECO:0000256" key="4">
    <source>
        <dbReference type="ARBA" id="ARBA00023128"/>
    </source>
</evidence>
<dbReference type="Gene3D" id="3.30.160.20">
    <property type="match status" value="1"/>
</dbReference>
<dbReference type="GO" id="GO:0006412">
    <property type="term" value="P:translation"/>
    <property type="evidence" value="ECO:0007669"/>
    <property type="project" value="InterPro"/>
</dbReference>
<dbReference type="FunFam" id="3.30.230.10:FF:000002">
    <property type="entry name" value="30S ribosomal protein S5"/>
    <property type="match status" value="1"/>
</dbReference>
<comment type="subcellular location">
    <subcellularLocation>
        <location evidence="1">Mitochondrion</location>
    </subcellularLocation>
</comment>
<dbReference type="GO" id="GO:0005743">
    <property type="term" value="C:mitochondrial inner membrane"/>
    <property type="evidence" value="ECO:0007669"/>
    <property type="project" value="UniProtKB-ARBA"/>
</dbReference>
<reference evidence="12 13" key="1">
    <citation type="journal article" date="2017" name="Gigascience">
        <title>Genome sequence of the small brown planthopper, Laodelphax striatellus.</title>
        <authorList>
            <person name="Zhu J."/>
            <person name="Jiang F."/>
            <person name="Wang X."/>
            <person name="Yang P."/>
            <person name="Bao Y."/>
            <person name="Zhao W."/>
            <person name="Wang W."/>
            <person name="Lu H."/>
            <person name="Wang Q."/>
            <person name="Cui N."/>
            <person name="Li J."/>
            <person name="Chen X."/>
            <person name="Luo L."/>
            <person name="Yu J."/>
            <person name="Kang L."/>
            <person name="Cui F."/>
        </authorList>
    </citation>
    <scope>NUCLEOTIDE SEQUENCE [LARGE SCALE GENOMIC DNA]</scope>
    <source>
        <strain evidence="12">Lst14</strain>
    </source>
</reference>
<evidence type="ECO:0000256" key="8">
    <source>
        <dbReference type="ARBA" id="ARBA00062683"/>
    </source>
</evidence>
<dbReference type="InterPro" id="IPR005324">
    <property type="entry name" value="Ribosomal_uS5_C"/>
</dbReference>
<evidence type="ECO:0000256" key="2">
    <source>
        <dbReference type="ARBA" id="ARBA00008945"/>
    </source>
</evidence>
<dbReference type="PROSITE" id="PS50881">
    <property type="entry name" value="S5_DSRBD"/>
    <property type="match status" value="1"/>
</dbReference>
<comment type="subunit">
    <text evidence="8">Component of the mitochondrial ribosome small subunit (28S) which comprises a 12S rRNA and about 30 distinct proteins.</text>
</comment>
<dbReference type="STRING" id="195883.A0A482XGR8"/>
<evidence type="ECO:0000256" key="5">
    <source>
        <dbReference type="ARBA" id="ARBA00023274"/>
    </source>
</evidence>
<sequence length="447" mass="50531">MLSLRCLPAAQKIFSHCLNAQTASLKIGSRCLATINSEINQKKTAFPTTTNIVHQQIRFTSFFNKLTGEQLWKGVTSVSNAGKKRGRGKGNRKKFAKNLNRGQVIGVGKANIIWPGLTTPVIRGKELVERQKLPEDPDREARLIKIRNEMGRFRPLKLSPIERGWSGSKMPGRSIGPPDPLHGEMWEGFDTKVLELKTVTCMTGNLGRTRRQSAFVVTGNKQGLCGIGLAKAIDPKAAMKTAKNKAAQNLLFVERYEGHTVIHDFFTQFGHTKIFVTKMPEGYGLVCHRAIRTVCEVIGITDLYAKVEGSTNVKNVVKAFLIGLMKQKSHEQLADETGLNVVEFRQETEFYPEVVAAPIVSRDDVKEVPDYKQYCFDNKVVLKKKKPPPFYTKEPGWLYHLVKMENARNHDKVRKQLRFEYGFLRSFLYDKYPECRAGPVKKEESES</sequence>
<evidence type="ECO:0000256" key="9">
    <source>
        <dbReference type="PROSITE-ProRule" id="PRU00268"/>
    </source>
</evidence>
<organism evidence="12 13">
    <name type="scientific">Laodelphax striatellus</name>
    <name type="common">Small brown planthopper</name>
    <name type="synonym">Delphax striatella</name>
    <dbReference type="NCBI Taxonomy" id="195883"/>
    <lineage>
        <taxon>Eukaryota</taxon>
        <taxon>Metazoa</taxon>
        <taxon>Ecdysozoa</taxon>
        <taxon>Arthropoda</taxon>
        <taxon>Hexapoda</taxon>
        <taxon>Insecta</taxon>
        <taxon>Pterygota</taxon>
        <taxon>Neoptera</taxon>
        <taxon>Paraneoptera</taxon>
        <taxon>Hemiptera</taxon>
        <taxon>Auchenorrhyncha</taxon>
        <taxon>Fulgoroidea</taxon>
        <taxon>Delphacidae</taxon>
        <taxon>Criomorphinae</taxon>
        <taxon>Laodelphax</taxon>
    </lineage>
</organism>
<dbReference type="Pfam" id="PF00333">
    <property type="entry name" value="Ribosomal_S5"/>
    <property type="match status" value="1"/>
</dbReference>
<protein>
    <recommendedName>
        <fullName evidence="6">Small ribosomal subunit protein uS5m</fullName>
    </recommendedName>
    <alternativeName>
        <fullName evidence="7">28S ribosomal protein S5, mitochondrial</fullName>
    </alternativeName>
</protein>
<dbReference type="Pfam" id="PF03719">
    <property type="entry name" value="Ribosomal_S5_C"/>
    <property type="match status" value="1"/>
</dbReference>
<feature type="domain" description="S5 DRBM" evidence="11">
    <location>
        <begin position="189"/>
        <end position="253"/>
    </location>
</feature>
<dbReference type="AlphaFoldDB" id="A0A482XGR8"/>
<dbReference type="InterPro" id="IPR013810">
    <property type="entry name" value="Ribosomal_uS5_N"/>
</dbReference>
<keyword evidence="4" id="KW-0496">Mitochondrion</keyword>
<dbReference type="InterPro" id="IPR020568">
    <property type="entry name" value="Ribosomal_Su5_D2-typ_SF"/>
</dbReference>
<comment type="similarity">
    <text evidence="2 10">Belongs to the universal ribosomal protein uS5 family.</text>
</comment>
<evidence type="ECO:0000256" key="7">
    <source>
        <dbReference type="ARBA" id="ARBA00041606"/>
    </source>
</evidence>
<evidence type="ECO:0000256" key="10">
    <source>
        <dbReference type="RuleBase" id="RU003823"/>
    </source>
</evidence>
<accession>A0A482XGR8</accession>
<gene>
    <name evidence="12" type="ORF">LSTR_LSTR001964</name>
</gene>
<dbReference type="Pfam" id="PF21251">
    <property type="entry name" value="Ribosomal_uS5m_N"/>
    <property type="match status" value="1"/>
</dbReference>
<evidence type="ECO:0000256" key="6">
    <source>
        <dbReference type="ARBA" id="ARBA00039335"/>
    </source>
</evidence>
<dbReference type="FunCoup" id="A0A482XGR8">
    <property type="interactions" value="462"/>
</dbReference>
<dbReference type="SMR" id="A0A482XGR8"/>
<dbReference type="EMBL" id="QKKF02010000">
    <property type="protein sequence ID" value="RZF45003.1"/>
    <property type="molecule type" value="Genomic_DNA"/>
</dbReference>
<dbReference type="InterPro" id="IPR000851">
    <property type="entry name" value="Ribosomal_uS5"/>
</dbReference>
<dbReference type="GO" id="GO:0005763">
    <property type="term" value="C:mitochondrial small ribosomal subunit"/>
    <property type="evidence" value="ECO:0007669"/>
    <property type="project" value="UniProtKB-ARBA"/>
</dbReference>
<name>A0A482XGR8_LAOST</name>
<dbReference type="Gene3D" id="3.30.230.10">
    <property type="match status" value="1"/>
</dbReference>